<comment type="caution">
    <text evidence="4">The sequence shown here is derived from an EMBL/GenBank/DDBJ whole genome shotgun (WGS) entry which is preliminary data.</text>
</comment>
<name>W7CLU0_9LIST</name>
<dbReference type="InterPro" id="IPR000415">
    <property type="entry name" value="Nitroreductase-like"/>
</dbReference>
<evidence type="ECO:0000259" key="3">
    <source>
        <dbReference type="Pfam" id="PF00881"/>
    </source>
</evidence>
<accession>W7CLU0</accession>
<gene>
    <name evidence="4" type="ORF">BCAMP_05134</name>
</gene>
<dbReference type="Proteomes" id="UP000019243">
    <property type="component" value="Unassembled WGS sequence"/>
</dbReference>
<dbReference type="Pfam" id="PF00881">
    <property type="entry name" value="Nitroreductase"/>
    <property type="match status" value="1"/>
</dbReference>
<dbReference type="PANTHER" id="PTHR43673:SF10">
    <property type="entry name" value="NADH DEHYDROGENASE_NAD(P)H NITROREDUCTASE XCC3605-RELATED"/>
    <property type="match status" value="1"/>
</dbReference>
<dbReference type="GO" id="GO:0016491">
    <property type="term" value="F:oxidoreductase activity"/>
    <property type="evidence" value="ECO:0007669"/>
    <property type="project" value="UniProtKB-KW"/>
</dbReference>
<evidence type="ECO:0000313" key="4">
    <source>
        <dbReference type="EMBL" id="EUJ40489.1"/>
    </source>
</evidence>
<dbReference type="OrthoDB" id="9782629at2"/>
<keyword evidence="5" id="KW-1185">Reference proteome</keyword>
<protein>
    <recommendedName>
        <fullName evidence="3">Nitroreductase domain-containing protein</fullName>
    </recommendedName>
</protein>
<dbReference type="Gene3D" id="3.40.109.10">
    <property type="entry name" value="NADH Oxidase"/>
    <property type="match status" value="1"/>
</dbReference>
<proteinExistence type="inferred from homology"/>
<sequence>MTKDIRLIDAINSRHSVKVFDETVKIPRAEMEEMLTLATRAPSSINLQPWRFVIVEAAEQKQKLDKLVRFNQGQLHSSAAMILILGDANHADRVEEIFGQNVAAGTMTPEVKDYFVKAVNETIIAAPTTVRHALATNDANLVAMQLMLVAKAYGYDTNPIGGFEREEVMAALNIDSERYQAVMFVAIGKAAKVAHPSPRLPVSELISWNEGTNGIVGRK</sequence>
<dbReference type="EMBL" id="AODH01000018">
    <property type="protein sequence ID" value="EUJ40489.1"/>
    <property type="molecule type" value="Genomic_DNA"/>
</dbReference>
<organism evidence="4 5">
    <name type="scientific">Brochothrix campestris FSL F6-1037</name>
    <dbReference type="NCBI Taxonomy" id="1265861"/>
    <lineage>
        <taxon>Bacteria</taxon>
        <taxon>Bacillati</taxon>
        <taxon>Bacillota</taxon>
        <taxon>Bacilli</taxon>
        <taxon>Bacillales</taxon>
        <taxon>Listeriaceae</taxon>
        <taxon>Brochothrix</taxon>
    </lineage>
</organism>
<dbReference type="STRING" id="1265861.BCAMP_05134"/>
<dbReference type="RefSeq" id="WP_035314079.1">
    <property type="nucleotide sequence ID" value="NZ_AODH01000018.1"/>
</dbReference>
<reference evidence="4 5" key="1">
    <citation type="submission" date="2012-12" db="EMBL/GenBank/DDBJ databases">
        <title>Novel taxa of Listeriaceae from agricultural environments in the United States.</title>
        <authorList>
            <person name="den Bakker H.C."/>
            <person name="Allred A."/>
            <person name="Warchocki S."/>
            <person name="Wright E.M."/>
            <person name="Burrell A."/>
            <person name="Nightingale K.K."/>
            <person name="Kephart D."/>
            <person name="Wiedmann M."/>
        </authorList>
    </citation>
    <scope>NUCLEOTIDE SEQUENCE [LARGE SCALE GENOMIC DNA]</scope>
    <source>
        <strain evidence="4 5">FSL F6-1037</strain>
    </source>
</reference>
<dbReference type="PANTHER" id="PTHR43673">
    <property type="entry name" value="NAD(P)H NITROREDUCTASE YDGI-RELATED"/>
    <property type="match status" value="1"/>
</dbReference>
<comment type="similarity">
    <text evidence="1">Belongs to the nitroreductase family.</text>
</comment>
<keyword evidence="2" id="KW-0560">Oxidoreductase</keyword>
<evidence type="ECO:0000256" key="2">
    <source>
        <dbReference type="ARBA" id="ARBA00023002"/>
    </source>
</evidence>
<evidence type="ECO:0000313" key="5">
    <source>
        <dbReference type="Proteomes" id="UP000019243"/>
    </source>
</evidence>
<dbReference type="InterPro" id="IPR029479">
    <property type="entry name" value="Nitroreductase"/>
</dbReference>
<feature type="domain" description="Nitroreductase" evidence="3">
    <location>
        <begin position="11"/>
        <end position="189"/>
    </location>
</feature>
<dbReference type="AlphaFoldDB" id="W7CLU0"/>
<dbReference type="SUPFAM" id="SSF55469">
    <property type="entry name" value="FMN-dependent nitroreductase-like"/>
    <property type="match status" value="1"/>
</dbReference>
<dbReference type="CDD" id="cd02137">
    <property type="entry name" value="MhqN-like"/>
    <property type="match status" value="1"/>
</dbReference>
<evidence type="ECO:0000256" key="1">
    <source>
        <dbReference type="ARBA" id="ARBA00007118"/>
    </source>
</evidence>